<keyword evidence="3" id="KW-1003">Cell membrane</keyword>
<evidence type="ECO:0000256" key="8">
    <source>
        <dbReference type="ARBA" id="ARBA00023136"/>
    </source>
</evidence>
<keyword evidence="4" id="KW-0997">Cell inner membrane</keyword>
<dbReference type="eggNOG" id="COG0814">
    <property type="taxonomic scope" value="Bacteria"/>
</dbReference>
<evidence type="ECO:0000256" key="1">
    <source>
        <dbReference type="ARBA" id="ARBA00004429"/>
    </source>
</evidence>
<dbReference type="GO" id="GO:0003333">
    <property type="term" value="P:amino acid transmembrane transport"/>
    <property type="evidence" value="ECO:0007669"/>
    <property type="project" value="InterPro"/>
</dbReference>
<evidence type="ECO:0000256" key="6">
    <source>
        <dbReference type="ARBA" id="ARBA00022970"/>
    </source>
</evidence>
<keyword evidence="5" id="KW-0812">Transmembrane</keyword>
<dbReference type="AlphaFoldDB" id="A0A0S7EIK0"/>
<keyword evidence="7" id="KW-1133">Transmembrane helix</keyword>
<organism evidence="9 10">
    <name type="scientific">Myroides odoratimimus</name>
    <dbReference type="NCBI Taxonomy" id="76832"/>
    <lineage>
        <taxon>Bacteria</taxon>
        <taxon>Pseudomonadati</taxon>
        <taxon>Bacteroidota</taxon>
        <taxon>Flavobacteriia</taxon>
        <taxon>Flavobacteriales</taxon>
        <taxon>Flavobacteriaceae</taxon>
        <taxon>Myroides</taxon>
    </lineage>
</organism>
<sequence>MQKIIGSILIVAGTTIGAGMLAMPIISASVGFTFMAFILFCIWFAMYYTAILLVDVYKYNPPTDGLNTLTVKYLGNSGAVATALSMLILMYALVSAYITGGGEIFRTNLEKWLQVEISSHTSAFLFTALFGSIIAFGTRVVDFSNKIVFTTKLIFLCIVMALLLPKVEMIHLQHLPSSSIPVLATIPVIFTSFGFYVVIPTLVKYLDGNIKQLKLVFLIGSITPLLLYLVWELTFLGNLDSNTFTAILQENSKMEGLLKAVKQVHNSKMIGISFTLFASAALLTSFWGVAMALKDYIQDLGKNKPLIKNNMSAMLLTFIPPLVFAIFYPDGFVIALGYASIPLVVLALIMPMLMLQKAQKQAGVKQPFLQKLAFVFLWGLSLLIFILQGLMVAEVIPAY</sequence>
<dbReference type="GeneID" id="66973546"/>
<evidence type="ECO:0000313" key="10">
    <source>
        <dbReference type="Proteomes" id="UP000069030"/>
    </source>
</evidence>
<dbReference type="PANTHER" id="PTHR46997">
    <property type="entry name" value="LOW AFFINITY TRYPTOPHAN PERMEASE-RELATED"/>
    <property type="match status" value="1"/>
</dbReference>
<keyword evidence="8" id="KW-0472">Membrane</keyword>
<proteinExistence type="predicted"/>
<dbReference type="GO" id="GO:0015173">
    <property type="term" value="F:aromatic amino acid transmembrane transporter activity"/>
    <property type="evidence" value="ECO:0007669"/>
    <property type="project" value="InterPro"/>
</dbReference>
<accession>A0A0S7EIK0</accession>
<dbReference type="Gene3D" id="1.20.1740.10">
    <property type="entry name" value="Amino acid/polyamine transporter I"/>
    <property type="match status" value="1"/>
</dbReference>
<dbReference type="Proteomes" id="UP000069030">
    <property type="component" value="Chromosome"/>
</dbReference>
<dbReference type="InterPro" id="IPR018227">
    <property type="entry name" value="Amino_acid_transport_2"/>
</dbReference>
<protein>
    <submittedName>
        <fullName evidence="9">Tyrosine transporter TyrP</fullName>
    </submittedName>
</protein>
<evidence type="ECO:0000256" key="5">
    <source>
        <dbReference type="ARBA" id="ARBA00022692"/>
    </source>
</evidence>
<dbReference type="PRINTS" id="PR00166">
    <property type="entry name" value="AROAAPRMEASE"/>
</dbReference>
<dbReference type="Pfam" id="PF03222">
    <property type="entry name" value="Trp_Tyr_perm"/>
    <property type="match status" value="1"/>
</dbReference>
<dbReference type="EMBL" id="CP013690">
    <property type="protein sequence ID" value="ALU24946.1"/>
    <property type="molecule type" value="Genomic_DNA"/>
</dbReference>
<dbReference type="PANTHER" id="PTHR46997:SF2">
    <property type="entry name" value="TYROSINE-SPECIFIC TRANSPORT SYSTEM"/>
    <property type="match status" value="1"/>
</dbReference>
<evidence type="ECO:0000313" key="9">
    <source>
        <dbReference type="EMBL" id="ALU24946.1"/>
    </source>
</evidence>
<reference evidence="9 10" key="1">
    <citation type="journal article" date="2016" name="J. Zhejiang Univ. Sci. B">
        <title>Antibiotic resistance mechanisms of Myroides sp.</title>
        <authorList>
            <person name="Hu S."/>
            <person name="Yuan S."/>
            <person name="Qu H."/>
            <person name="Jiang T."/>
            <person name="Zhou Y."/>
            <person name="Wang M."/>
            <person name="Ming D."/>
        </authorList>
    </citation>
    <scope>NUCLEOTIDE SEQUENCE [LARGE SCALE GENOMIC DNA]</scope>
    <source>
        <strain evidence="9 10">PR63039</strain>
    </source>
</reference>
<keyword evidence="6" id="KW-0029">Amino-acid transport</keyword>
<evidence type="ECO:0000256" key="3">
    <source>
        <dbReference type="ARBA" id="ARBA00022475"/>
    </source>
</evidence>
<evidence type="ECO:0000256" key="7">
    <source>
        <dbReference type="ARBA" id="ARBA00022989"/>
    </source>
</evidence>
<dbReference type="RefSeq" id="WP_006260254.1">
    <property type="nucleotide sequence ID" value="NZ_BCMQ01000007.1"/>
</dbReference>
<evidence type="ECO:0000256" key="2">
    <source>
        <dbReference type="ARBA" id="ARBA00022448"/>
    </source>
</evidence>
<dbReference type="InterPro" id="IPR013059">
    <property type="entry name" value="Trp_tyr_transpt"/>
</dbReference>
<keyword evidence="2" id="KW-0813">Transport</keyword>
<dbReference type="GO" id="GO:0005886">
    <property type="term" value="C:plasma membrane"/>
    <property type="evidence" value="ECO:0007669"/>
    <property type="project" value="UniProtKB-SubCell"/>
</dbReference>
<gene>
    <name evidence="9" type="ORF">AS202_01615</name>
</gene>
<name>A0A0S7EIK0_9FLAO</name>
<evidence type="ECO:0000256" key="4">
    <source>
        <dbReference type="ARBA" id="ARBA00022519"/>
    </source>
</evidence>
<comment type="subcellular location">
    <subcellularLocation>
        <location evidence="1">Cell inner membrane</location>
        <topology evidence="1">Multi-pass membrane protein</topology>
    </subcellularLocation>
</comment>
<dbReference type="KEGG" id="mod:AS202_01615"/>